<reference evidence="6 7" key="1">
    <citation type="submission" date="2019-07" db="EMBL/GenBank/DDBJ databases">
        <authorList>
            <person name="Huq M.A."/>
        </authorList>
    </citation>
    <scope>NUCLEOTIDE SEQUENCE [LARGE SCALE GENOMIC DNA]</scope>
    <source>
        <strain evidence="6 7">MAH-3</strain>
    </source>
</reference>
<keyword evidence="2" id="KW-0472">Membrane</keyword>
<proteinExistence type="predicted"/>
<keyword evidence="6" id="KW-0675">Receptor</keyword>
<evidence type="ECO:0000256" key="1">
    <source>
        <dbReference type="ARBA" id="ARBA00004442"/>
    </source>
</evidence>
<dbReference type="Proteomes" id="UP000316008">
    <property type="component" value="Unassembled WGS sequence"/>
</dbReference>
<dbReference type="InterPro" id="IPR041700">
    <property type="entry name" value="OMP_b-brl_3"/>
</dbReference>
<feature type="chain" id="PRO_5022042085" evidence="4">
    <location>
        <begin position="18"/>
        <end position="786"/>
    </location>
</feature>
<accession>A0A556MNL5</accession>
<dbReference type="AlphaFoldDB" id="A0A556MNL5"/>
<organism evidence="6 7">
    <name type="scientific">Fluviicola chungangensis</name>
    <dbReference type="NCBI Taxonomy" id="2597671"/>
    <lineage>
        <taxon>Bacteria</taxon>
        <taxon>Pseudomonadati</taxon>
        <taxon>Bacteroidota</taxon>
        <taxon>Flavobacteriia</taxon>
        <taxon>Flavobacteriales</taxon>
        <taxon>Crocinitomicaceae</taxon>
        <taxon>Fluviicola</taxon>
    </lineage>
</organism>
<dbReference type="Gene3D" id="2.40.170.20">
    <property type="entry name" value="TonB-dependent receptor, beta-barrel domain"/>
    <property type="match status" value="1"/>
</dbReference>
<sequence>MKILTLALILLPFTLVAQNSLSGKISNTSEEPEFYCKLLLIKDSVVLQTVATDSTGNYLFEVPSPGEYKLTIKVPFKSIDTLVTIEGQTKFDLKVDGGKYLDDVEIIGKKPTVIRKVDRTIFNPANIPGLVGGNANDVIDFAPGVYISGDEIHLSNGSSAKVMLNDKLIPLTGAELISFIKSIPTEDIQYVEIIPVPPVKYAISSGGLINIRLVVGVTRKLSRGSITADIGQKFYTQQSYQANYAYRKNKFSLYSNLSVMISKSRYVGIKTIDFDTTAHWNEEYTTISRYNGLAAGLGLNYEFNRKTEIGVLYVADFYESGLRNNSQIDNRNNSSLIASISNYSLDKSNNKKQSVNMNLTSKLDSTGKKIDINFDYTNFVTNGKAEYFTNTITPIKDSNYSQTNRLVRSANLFSAGVDYVQPIKSVRINFGGRYSFTSNKYHLSVFNNLLNQEQEDTLKSNSFNYDEHIQAIYTSVDWKIKRWTFQVGVRGENTIYFGNSPTTGLEITNNYFQLVPKIFAMYETKGGKFWNINYSKEFNRPSYNELNPFKYYTSNYQYRTGNPYLKPSVYHSIGISTTVKSFDVSLYSFYSTKDMSTVTIYDDATQLQQTTIANLFSSKGIFTYINYYKTFKKRLSFDINFLLSFSNTVVKQVITPQNLNVLTGSIDVGMKYILDKKETFFLSLNGSYRSPFFQQITYQVEAPYTRMTLRKILLHNQMNILFSFNDPFRLMKLKSTTKSNSTTIRDNNYFDTQAIYLSITFKLGNNNIKINQHSTNSTGEGSRLGK</sequence>
<protein>
    <submittedName>
        <fullName evidence="6">TonB-dependent receptor</fullName>
    </submittedName>
</protein>
<evidence type="ECO:0000313" key="7">
    <source>
        <dbReference type="Proteomes" id="UP000316008"/>
    </source>
</evidence>
<comment type="subcellular location">
    <subcellularLocation>
        <location evidence="1">Cell outer membrane</location>
    </subcellularLocation>
</comment>
<dbReference type="SUPFAM" id="SSF56935">
    <property type="entry name" value="Porins"/>
    <property type="match status" value="1"/>
</dbReference>
<evidence type="ECO:0000259" key="5">
    <source>
        <dbReference type="Pfam" id="PF14905"/>
    </source>
</evidence>
<dbReference type="EMBL" id="VLPL01000008">
    <property type="protein sequence ID" value="TSJ41299.1"/>
    <property type="molecule type" value="Genomic_DNA"/>
</dbReference>
<name>A0A556MNL5_9FLAO</name>
<dbReference type="GO" id="GO:0009279">
    <property type="term" value="C:cell outer membrane"/>
    <property type="evidence" value="ECO:0007669"/>
    <property type="project" value="UniProtKB-SubCell"/>
</dbReference>
<feature type="domain" description="Outer membrane protein beta-barrel" evidence="5">
    <location>
        <begin position="362"/>
        <end position="761"/>
    </location>
</feature>
<evidence type="ECO:0000313" key="6">
    <source>
        <dbReference type="EMBL" id="TSJ41299.1"/>
    </source>
</evidence>
<evidence type="ECO:0000256" key="2">
    <source>
        <dbReference type="ARBA" id="ARBA00023136"/>
    </source>
</evidence>
<gene>
    <name evidence="6" type="ORF">FO442_15420</name>
</gene>
<keyword evidence="4" id="KW-0732">Signal</keyword>
<dbReference type="InterPro" id="IPR036942">
    <property type="entry name" value="Beta-barrel_TonB_sf"/>
</dbReference>
<evidence type="ECO:0000256" key="3">
    <source>
        <dbReference type="ARBA" id="ARBA00023237"/>
    </source>
</evidence>
<keyword evidence="7" id="KW-1185">Reference proteome</keyword>
<dbReference type="OrthoDB" id="8764943at2"/>
<comment type="caution">
    <text evidence="6">The sequence shown here is derived from an EMBL/GenBank/DDBJ whole genome shotgun (WGS) entry which is preliminary data.</text>
</comment>
<evidence type="ECO:0000256" key="4">
    <source>
        <dbReference type="SAM" id="SignalP"/>
    </source>
</evidence>
<feature type="signal peptide" evidence="4">
    <location>
        <begin position="1"/>
        <end position="17"/>
    </location>
</feature>
<dbReference type="RefSeq" id="WP_144334111.1">
    <property type="nucleotide sequence ID" value="NZ_VLPL01000008.1"/>
</dbReference>
<keyword evidence="3" id="KW-0998">Cell outer membrane</keyword>
<dbReference type="Pfam" id="PF14905">
    <property type="entry name" value="OMP_b-brl_3"/>
    <property type="match status" value="1"/>
</dbReference>
<dbReference type="SUPFAM" id="SSF49478">
    <property type="entry name" value="Cna protein B-type domain"/>
    <property type="match status" value="1"/>
</dbReference>